<proteinExistence type="evidence at transcript level"/>
<dbReference type="Pfam" id="PF04749">
    <property type="entry name" value="PLAC8"/>
    <property type="match status" value="1"/>
</dbReference>
<organism evidence="2">
    <name type="scientific">Aquarana catesbeiana</name>
    <name type="common">American bullfrog</name>
    <name type="synonym">Rana catesbeiana</name>
    <dbReference type="NCBI Taxonomy" id="8400"/>
    <lineage>
        <taxon>Eukaryota</taxon>
        <taxon>Metazoa</taxon>
        <taxon>Chordata</taxon>
        <taxon>Craniata</taxon>
        <taxon>Vertebrata</taxon>
        <taxon>Euteleostomi</taxon>
        <taxon>Amphibia</taxon>
        <taxon>Batrachia</taxon>
        <taxon>Anura</taxon>
        <taxon>Neobatrachia</taxon>
        <taxon>Ranoidea</taxon>
        <taxon>Ranidae</taxon>
        <taxon>Aquarana</taxon>
    </lineage>
</organism>
<comment type="similarity">
    <text evidence="1">Belongs to the cornifelin family.</text>
</comment>
<dbReference type="AlphaFoldDB" id="C1C3J1"/>
<evidence type="ECO:0000256" key="1">
    <source>
        <dbReference type="ARBA" id="ARBA00009024"/>
    </source>
</evidence>
<name>C1C3J1_AQUCT</name>
<gene>
    <name evidence="2" type="primary">CNFNB</name>
</gene>
<protein>
    <submittedName>
        <fullName evidence="2">Cornifelin homolog B</fullName>
    </submittedName>
</protein>
<sequence length="89" mass="10123">MCLPALDTSWAGFSPVVPPVSLAMRTSIRERYKIRGSMCEDCLILYFCLCCTWCQMAREIKRRKQPAYIVTAQTTTVTMPGQNVRYPAP</sequence>
<evidence type="ECO:0000313" key="2">
    <source>
        <dbReference type="EMBL" id="ACO51551.1"/>
    </source>
</evidence>
<dbReference type="PANTHER" id="PTHR15907">
    <property type="entry name" value="DUF614 FAMILY PROTEIN-RELATED"/>
    <property type="match status" value="1"/>
</dbReference>
<dbReference type="NCBIfam" id="TIGR01571">
    <property type="entry name" value="A_thal_Cys_rich"/>
    <property type="match status" value="1"/>
</dbReference>
<dbReference type="EMBL" id="BT081420">
    <property type="protein sequence ID" value="ACO51551.1"/>
    <property type="molecule type" value="mRNA"/>
</dbReference>
<accession>C1C3J1</accession>
<reference evidence="2" key="1">
    <citation type="submission" date="2009-04" db="EMBL/GenBank/DDBJ databases">
        <title>Rana catesbeiana ESTs and full-length cDNAs.</title>
        <authorList>
            <person name="Helbing C.C."/>
            <person name="Veldhoen N."/>
            <person name="Leong J."/>
            <person name="Koop B.F."/>
        </authorList>
    </citation>
    <scope>NUCLEOTIDE SEQUENCE</scope>
    <source>
        <tissue evidence="2">Mixed tissue</tissue>
    </source>
</reference>
<dbReference type="InterPro" id="IPR006461">
    <property type="entry name" value="PLAC_motif_containing"/>
</dbReference>